<keyword evidence="3" id="KW-1185">Reference proteome</keyword>
<gene>
    <name evidence="2" type="ORF">ETAA8_69090</name>
</gene>
<protein>
    <recommendedName>
        <fullName evidence="4">Calcineurin-like phosphoesterase domain-containing protein</fullName>
    </recommendedName>
</protein>
<sequence>MLVIVSDLHLNDGTAGALLDSGAAELFTDRICELAYRACWRADGSYQPIQRLDLVLLGDVLDIIRSQRWLTSDVRPWSDLHSPAGVEMVSGITNEILRKNVEIIRQLRALATEGLVTVPLAGSDGKPLAHHDEMPVAVRTHYMVGNHDWPLHLPGASYDLLRHKVAHHLGLASPHNKPFPHEAVESEELADALRRHRVLARHGDIFDPLSFADDRDASSIGDALAIELLARFLQRIEGELSGDLTPAAMSAIREIDQIRPTLLAAPWIECTLERHVPQLAIRNIIKRLWDNLVDDLLELEIIRQRSRWTPADVIDGLAGALKFSKRDSAQWMHRTMRWQESLRGAASESYVAHALAEADLRNRRARHIVYGHTHHHEAIPLDASHADGYVLNQTYVNAGTWRRTYSATQVAAATQEFVASESFSLLAFYQADERNGRSYETYSGTLAPKSAYVSPPAAHAEPTLGSHGQLRAPHFAKQSSRSRV</sequence>
<name>A0A517YNG0_9BACT</name>
<dbReference type="GO" id="GO:0008758">
    <property type="term" value="F:UDP-2,3-diacylglucosamine hydrolase activity"/>
    <property type="evidence" value="ECO:0007669"/>
    <property type="project" value="TreeGrafter"/>
</dbReference>
<accession>A0A517YNG0</accession>
<dbReference type="PANTHER" id="PTHR34990:SF2">
    <property type="entry name" value="BLL8164 PROTEIN"/>
    <property type="match status" value="1"/>
</dbReference>
<dbReference type="KEGG" id="aagg:ETAA8_69090"/>
<evidence type="ECO:0000313" key="3">
    <source>
        <dbReference type="Proteomes" id="UP000315017"/>
    </source>
</evidence>
<dbReference type="GO" id="GO:0009245">
    <property type="term" value="P:lipid A biosynthetic process"/>
    <property type="evidence" value="ECO:0007669"/>
    <property type="project" value="TreeGrafter"/>
</dbReference>
<evidence type="ECO:0000313" key="2">
    <source>
        <dbReference type="EMBL" id="QDU31749.1"/>
    </source>
</evidence>
<dbReference type="AlphaFoldDB" id="A0A517YNG0"/>
<dbReference type="RefSeq" id="WP_145099388.1">
    <property type="nucleotide sequence ID" value="NZ_CP036274.1"/>
</dbReference>
<dbReference type="InterPro" id="IPR029052">
    <property type="entry name" value="Metallo-depent_PP-like"/>
</dbReference>
<dbReference type="EMBL" id="CP036274">
    <property type="protein sequence ID" value="QDU31749.1"/>
    <property type="molecule type" value="Genomic_DNA"/>
</dbReference>
<dbReference type="SUPFAM" id="SSF56300">
    <property type="entry name" value="Metallo-dependent phosphatases"/>
    <property type="match status" value="1"/>
</dbReference>
<dbReference type="Proteomes" id="UP000315017">
    <property type="component" value="Chromosome"/>
</dbReference>
<evidence type="ECO:0008006" key="4">
    <source>
        <dbReference type="Google" id="ProtNLM"/>
    </source>
</evidence>
<organism evidence="2 3">
    <name type="scientific">Anatilimnocola aggregata</name>
    <dbReference type="NCBI Taxonomy" id="2528021"/>
    <lineage>
        <taxon>Bacteria</taxon>
        <taxon>Pseudomonadati</taxon>
        <taxon>Planctomycetota</taxon>
        <taxon>Planctomycetia</taxon>
        <taxon>Pirellulales</taxon>
        <taxon>Pirellulaceae</taxon>
        <taxon>Anatilimnocola</taxon>
    </lineage>
</organism>
<evidence type="ECO:0000256" key="1">
    <source>
        <dbReference type="SAM" id="MobiDB-lite"/>
    </source>
</evidence>
<feature type="region of interest" description="Disordered" evidence="1">
    <location>
        <begin position="453"/>
        <end position="484"/>
    </location>
</feature>
<reference evidence="2 3" key="1">
    <citation type="submission" date="2019-02" db="EMBL/GenBank/DDBJ databases">
        <title>Deep-cultivation of Planctomycetes and their phenomic and genomic characterization uncovers novel biology.</title>
        <authorList>
            <person name="Wiegand S."/>
            <person name="Jogler M."/>
            <person name="Boedeker C."/>
            <person name="Pinto D."/>
            <person name="Vollmers J."/>
            <person name="Rivas-Marin E."/>
            <person name="Kohn T."/>
            <person name="Peeters S.H."/>
            <person name="Heuer A."/>
            <person name="Rast P."/>
            <person name="Oberbeckmann S."/>
            <person name="Bunk B."/>
            <person name="Jeske O."/>
            <person name="Meyerdierks A."/>
            <person name="Storesund J.E."/>
            <person name="Kallscheuer N."/>
            <person name="Luecker S."/>
            <person name="Lage O.M."/>
            <person name="Pohl T."/>
            <person name="Merkel B.J."/>
            <person name="Hornburger P."/>
            <person name="Mueller R.-W."/>
            <person name="Bruemmer F."/>
            <person name="Labrenz M."/>
            <person name="Spormann A.M."/>
            <person name="Op den Camp H."/>
            <person name="Overmann J."/>
            <person name="Amann R."/>
            <person name="Jetten M.S.M."/>
            <person name="Mascher T."/>
            <person name="Medema M.H."/>
            <person name="Devos D.P."/>
            <person name="Kaster A.-K."/>
            <person name="Ovreas L."/>
            <person name="Rohde M."/>
            <person name="Galperin M.Y."/>
            <person name="Jogler C."/>
        </authorList>
    </citation>
    <scope>NUCLEOTIDE SEQUENCE [LARGE SCALE GENOMIC DNA]</scope>
    <source>
        <strain evidence="2 3">ETA_A8</strain>
    </source>
</reference>
<dbReference type="GO" id="GO:0016020">
    <property type="term" value="C:membrane"/>
    <property type="evidence" value="ECO:0007669"/>
    <property type="project" value="GOC"/>
</dbReference>
<dbReference type="PANTHER" id="PTHR34990">
    <property type="entry name" value="UDP-2,3-DIACYLGLUCOSAMINE HYDROLASE-RELATED"/>
    <property type="match status" value="1"/>
</dbReference>
<proteinExistence type="predicted"/>
<dbReference type="OrthoDB" id="5482554at2"/>
<dbReference type="InterPro" id="IPR043461">
    <property type="entry name" value="LpxH-like"/>
</dbReference>